<dbReference type="KEGG" id="epl:P4G45_00865"/>
<evidence type="ECO:0000313" key="2">
    <source>
        <dbReference type="EMBL" id="XBH13740.1"/>
    </source>
</evidence>
<organism evidence="1">
    <name type="scientific">Edaphobacter paludis</name>
    <dbReference type="NCBI Taxonomy" id="3035702"/>
    <lineage>
        <taxon>Bacteria</taxon>
        <taxon>Pseudomonadati</taxon>
        <taxon>Acidobacteriota</taxon>
        <taxon>Terriglobia</taxon>
        <taxon>Terriglobales</taxon>
        <taxon>Acidobacteriaceae</taxon>
        <taxon>Edaphobacter</taxon>
    </lineage>
</organism>
<dbReference type="EMBL" id="CP121195">
    <property type="protein sequence ID" value="XBH13740.1"/>
    <property type="molecule type" value="Genomic_DNA"/>
</dbReference>
<evidence type="ECO:0000313" key="1">
    <source>
        <dbReference type="EMBL" id="XBH10304.1"/>
    </source>
</evidence>
<dbReference type="GO" id="GO:0005975">
    <property type="term" value="P:carbohydrate metabolic process"/>
    <property type="evidence" value="ECO:0007669"/>
    <property type="project" value="InterPro"/>
</dbReference>
<dbReference type="EMBL" id="CP121194">
    <property type="protein sequence ID" value="XBH10304.1"/>
    <property type="molecule type" value="Genomic_DNA"/>
</dbReference>
<accession>A0AAU7D8S6</accession>
<evidence type="ECO:0008006" key="3">
    <source>
        <dbReference type="Google" id="ProtNLM"/>
    </source>
</evidence>
<dbReference type="SUPFAM" id="SSF48208">
    <property type="entry name" value="Six-hairpin glycosidases"/>
    <property type="match status" value="1"/>
</dbReference>
<name>A0AAU7CY34_9BACT</name>
<accession>A0AAU7CY34</accession>
<gene>
    <name evidence="1" type="ORF">P4G45_00865</name>
    <name evidence="2" type="ORF">P8936_00865</name>
</gene>
<protein>
    <recommendedName>
        <fullName evidence="3">Amylo-alpha-1,6-glucosidase</fullName>
    </recommendedName>
</protein>
<dbReference type="InterPro" id="IPR008928">
    <property type="entry name" value="6-hairpin_glycosidase_sf"/>
</dbReference>
<reference evidence="1" key="1">
    <citation type="submission" date="2023-03" db="EMBL/GenBank/DDBJ databases">
        <title>Edaphobacter sp.</title>
        <authorList>
            <person name="Huber K.J."/>
            <person name="Papendorf J."/>
            <person name="Pilke C."/>
            <person name="Bunk B."/>
            <person name="Sproeer C."/>
            <person name="Pester M."/>
        </authorList>
    </citation>
    <scope>NUCLEOTIDE SEQUENCE</scope>
    <source>
        <strain evidence="1">DSM 109919</strain>
        <strain evidence="2">DSM 109920</strain>
    </source>
</reference>
<proteinExistence type="predicted"/>
<dbReference type="RefSeq" id="WP_348267810.1">
    <property type="nucleotide sequence ID" value="NZ_CP121194.1"/>
</dbReference>
<sequence>MLALRILGGLLDLSLFTDLHRLPELICGFGRQLGKAPTLYPVACAPQAWAAGAVFMALQSCLGLSIDATNSEIRLHHMMLPEFLKRVEVRNLKVGNGEVDLAFERYSDSVGVNILRRKGNVTIVSIN</sequence>
<dbReference type="AlphaFoldDB" id="A0AAU7CY34"/>